<dbReference type="Pfam" id="PF05845">
    <property type="entry name" value="PhnH"/>
    <property type="match status" value="1"/>
</dbReference>
<dbReference type="STRING" id="1454373.ACMU_18785"/>
<evidence type="ECO:0000313" key="2">
    <source>
        <dbReference type="Proteomes" id="UP000026249"/>
    </source>
</evidence>
<dbReference type="OrthoDB" id="7947094at2"/>
<sequence length="178" mass="19017">MLAVPQPSPAESRENQTFEALLWALSRPGLVRAMPGLGDADLLAALVDRECLVHAADPLLIPAVLKTGAKVAELTDADHVFAGTLGDLAVLDQLQMGSDLYPDDGATLVVHADLKTGPMLRLTGPGVDGTLDVHIGGLPDGFWQRRAQIMRYPAGFELFLLDDDQVMGIPRSTQVEVL</sequence>
<dbReference type="SUPFAM" id="SSF159709">
    <property type="entry name" value="PhnH-like"/>
    <property type="match status" value="1"/>
</dbReference>
<dbReference type="RefSeq" id="WP_035261914.1">
    <property type="nucleotide sequence ID" value="NZ_JFKE01000009.1"/>
</dbReference>
<name>A0A037ZHI6_9RHOB</name>
<dbReference type="Gene3D" id="3.40.50.11310">
    <property type="entry name" value="Bacterial phosphonate metabolism protein PhnH"/>
    <property type="match status" value="1"/>
</dbReference>
<keyword evidence="2" id="KW-1185">Reference proteome</keyword>
<organism evidence="1 2">
    <name type="scientific">Actibacterium mucosum KCTC 23349</name>
    <dbReference type="NCBI Taxonomy" id="1454373"/>
    <lineage>
        <taxon>Bacteria</taxon>
        <taxon>Pseudomonadati</taxon>
        <taxon>Pseudomonadota</taxon>
        <taxon>Alphaproteobacteria</taxon>
        <taxon>Rhodobacterales</taxon>
        <taxon>Roseobacteraceae</taxon>
        <taxon>Actibacterium</taxon>
    </lineage>
</organism>
<reference evidence="1 2" key="1">
    <citation type="submission" date="2014-03" db="EMBL/GenBank/DDBJ databases">
        <title>Draft Genome Sequence of Actibacterium mucosum KCTC 23349, a Marine Alphaproteobacterium with Complex Ionic Requirements Isolated from Mediterranean Seawater at Malvarrosa Beach, Valencia, Spain.</title>
        <authorList>
            <person name="Arahal D.R."/>
            <person name="Shao Z."/>
            <person name="Lai Q."/>
            <person name="Pujalte M.J."/>
        </authorList>
    </citation>
    <scope>NUCLEOTIDE SEQUENCE [LARGE SCALE GENOMIC DNA]</scope>
    <source>
        <strain evidence="1 2">KCTC 23349</strain>
    </source>
</reference>
<dbReference type="NCBIfam" id="TIGR03292">
    <property type="entry name" value="PhnH_redo"/>
    <property type="match status" value="1"/>
</dbReference>
<dbReference type="InterPro" id="IPR008772">
    <property type="entry name" value="Phosphonate_metab_PhnH"/>
</dbReference>
<protein>
    <submittedName>
        <fullName evidence="1">Phosphonate metabolism protein PhnH</fullName>
    </submittedName>
</protein>
<dbReference type="AlphaFoldDB" id="A0A037ZHI6"/>
<dbReference type="InterPro" id="IPR038058">
    <property type="entry name" value="PhnH-like_sp"/>
</dbReference>
<proteinExistence type="predicted"/>
<dbReference type="Proteomes" id="UP000026249">
    <property type="component" value="Unassembled WGS sequence"/>
</dbReference>
<evidence type="ECO:0000313" key="1">
    <source>
        <dbReference type="EMBL" id="KAJ54270.1"/>
    </source>
</evidence>
<gene>
    <name evidence="1" type="ORF">ACMU_18785</name>
</gene>
<dbReference type="EMBL" id="JFKE01000009">
    <property type="protein sequence ID" value="KAJ54270.1"/>
    <property type="molecule type" value="Genomic_DNA"/>
</dbReference>
<dbReference type="GO" id="GO:0019634">
    <property type="term" value="P:organic phosphonate metabolic process"/>
    <property type="evidence" value="ECO:0007669"/>
    <property type="project" value="InterPro"/>
</dbReference>
<accession>A0A037ZHI6</accession>
<comment type="caution">
    <text evidence="1">The sequence shown here is derived from an EMBL/GenBank/DDBJ whole genome shotgun (WGS) entry which is preliminary data.</text>
</comment>